<dbReference type="Gene3D" id="1.10.30.10">
    <property type="entry name" value="High mobility group box domain"/>
    <property type="match status" value="1"/>
</dbReference>
<organism evidence="6 7">
    <name type="scientific">Cylindrobasidium torrendii FP15055 ss-10</name>
    <dbReference type="NCBI Taxonomy" id="1314674"/>
    <lineage>
        <taxon>Eukaryota</taxon>
        <taxon>Fungi</taxon>
        <taxon>Dikarya</taxon>
        <taxon>Basidiomycota</taxon>
        <taxon>Agaricomycotina</taxon>
        <taxon>Agaricomycetes</taxon>
        <taxon>Agaricomycetidae</taxon>
        <taxon>Agaricales</taxon>
        <taxon>Marasmiineae</taxon>
        <taxon>Physalacriaceae</taxon>
        <taxon>Cylindrobasidium</taxon>
    </lineage>
</organism>
<feature type="region of interest" description="Disordered" evidence="4">
    <location>
        <begin position="1"/>
        <end position="28"/>
    </location>
</feature>
<keyword evidence="7" id="KW-1185">Reference proteome</keyword>
<feature type="region of interest" description="Disordered" evidence="4">
    <location>
        <begin position="208"/>
        <end position="248"/>
    </location>
</feature>
<dbReference type="SMART" id="SM00398">
    <property type="entry name" value="HMG"/>
    <property type="match status" value="1"/>
</dbReference>
<feature type="region of interest" description="Disordered" evidence="4">
    <location>
        <begin position="131"/>
        <end position="184"/>
    </location>
</feature>
<dbReference type="Pfam" id="PF00505">
    <property type="entry name" value="HMG_box"/>
    <property type="match status" value="1"/>
</dbReference>
<feature type="compositionally biased region" description="Low complexity" evidence="4">
    <location>
        <begin position="293"/>
        <end position="312"/>
    </location>
</feature>
<dbReference type="GO" id="GO:0001228">
    <property type="term" value="F:DNA-binding transcription activator activity, RNA polymerase II-specific"/>
    <property type="evidence" value="ECO:0007669"/>
    <property type="project" value="TreeGrafter"/>
</dbReference>
<dbReference type="EMBL" id="KN880491">
    <property type="protein sequence ID" value="KIY69042.1"/>
    <property type="molecule type" value="Genomic_DNA"/>
</dbReference>
<dbReference type="STRING" id="1314674.A0A0D7BER8"/>
<dbReference type="PANTHER" id="PTHR10270:SF161">
    <property type="entry name" value="SEX-DETERMINING REGION Y PROTEIN"/>
    <property type="match status" value="1"/>
</dbReference>
<keyword evidence="1 3" id="KW-0238">DNA-binding</keyword>
<evidence type="ECO:0000256" key="3">
    <source>
        <dbReference type="PROSITE-ProRule" id="PRU00267"/>
    </source>
</evidence>
<dbReference type="SUPFAM" id="SSF47095">
    <property type="entry name" value="HMG-box"/>
    <property type="match status" value="1"/>
</dbReference>
<dbReference type="PANTHER" id="PTHR10270">
    <property type="entry name" value="SOX TRANSCRIPTION FACTOR"/>
    <property type="match status" value="1"/>
</dbReference>
<feature type="region of interest" description="Disordered" evidence="4">
    <location>
        <begin position="289"/>
        <end position="317"/>
    </location>
</feature>
<feature type="domain" description="HMG box" evidence="5">
    <location>
        <begin position="73"/>
        <end position="139"/>
    </location>
</feature>
<evidence type="ECO:0000256" key="4">
    <source>
        <dbReference type="SAM" id="MobiDB-lite"/>
    </source>
</evidence>
<dbReference type="CDD" id="cd01389">
    <property type="entry name" value="HMG-box_ROX1-like"/>
    <property type="match status" value="1"/>
</dbReference>
<evidence type="ECO:0000256" key="1">
    <source>
        <dbReference type="ARBA" id="ARBA00023125"/>
    </source>
</evidence>
<accession>A0A0D7BER8</accession>
<evidence type="ECO:0000256" key="2">
    <source>
        <dbReference type="ARBA" id="ARBA00023163"/>
    </source>
</evidence>
<evidence type="ECO:0000259" key="5">
    <source>
        <dbReference type="PROSITE" id="PS50118"/>
    </source>
</evidence>
<dbReference type="PROSITE" id="PS50118">
    <property type="entry name" value="HMG_BOX_2"/>
    <property type="match status" value="1"/>
</dbReference>
<dbReference type="Proteomes" id="UP000054007">
    <property type="component" value="Unassembled WGS sequence"/>
</dbReference>
<evidence type="ECO:0000313" key="7">
    <source>
        <dbReference type="Proteomes" id="UP000054007"/>
    </source>
</evidence>
<gene>
    <name evidence="6" type="ORF">CYLTODRAFT_489265</name>
</gene>
<evidence type="ECO:0000313" key="6">
    <source>
        <dbReference type="EMBL" id="KIY69042.1"/>
    </source>
</evidence>
<name>A0A0D7BER8_9AGAR</name>
<dbReference type="InterPro" id="IPR050140">
    <property type="entry name" value="SRY-related_HMG-box_TF-like"/>
</dbReference>
<sequence>MTQQRRRSSVATLSGPSTASAGKLRKRSIQFSNATQGTFLEPEEAAEYPTNIPLVPAPVGHQPRKPKRPEGYVARPPNAFILYRQNAVRSGLVPVGPAASLSKACGELWHAEPPKEKAYWTARAKAEAASHAAKYPDYKYQPKKNRPTGKQARRDYEQTKSKKGGKKASSKPAPAEAASADNEECPELTLTLLQGPKGQQLKDAIEKLDRQRRRSSVPPEFGLSTIPDVIQPPRRPSSAMDYSSESMMADPNYSMGPVPYDYRHEQDLQFSHYTSPLEQMRPDMPVFTNPFAPRSQSTSSSSSAPSPFGHVSPLDPTPLIYERRPSFSPGEYAEPFLTPSQSYALRKGSLEWADLTSSQRFGMARMSIDAQMGNAFVPTQPNEFMDFDLGNRRYSLSFTEFDNLAQVPGNPFFGALRGDYGGMEVGMCVAPNDTVSTAPSPTSSY</sequence>
<dbReference type="AlphaFoldDB" id="A0A0D7BER8"/>
<feature type="compositionally biased region" description="Polar residues" evidence="4">
    <location>
        <begin position="9"/>
        <end position="20"/>
    </location>
</feature>
<protein>
    <recommendedName>
        <fullName evidence="5">HMG box domain-containing protein</fullName>
    </recommendedName>
</protein>
<feature type="region of interest" description="Disordered" evidence="4">
    <location>
        <begin position="51"/>
        <end position="73"/>
    </location>
</feature>
<proteinExistence type="predicted"/>
<dbReference type="GO" id="GO:0000122">
    <property type="term" value="P:negative regulation of transcription by RNA polymerase II"/>
    <property type="evidence" value="ECO:0007669"/>
    <property type="project" value="TreeGrafter"/>
</dbReference>
<dbReference type="GO" id="GO:0030154">
    <property type="term" value="P:cell differentiation"/>
    <property type="evidence" value="ECO:0007669"/>
    <property type="project" value="TreeGrafter"/>
</dbReference>
<dbReference type="GO" id="GO:0005634">
    <property type="term" value="C:nucleus"/>
    <property type="evidence" value="ECO:0007669"/>
    <property type="project" value="UniProtKB-UniRule"/>
</dbReference>
<keyword evidence="2" id="KW-0804">Transcription</keyword>
<keyword evidence="3" id="KW-0539">Nucleus</keyword>
<reference evidence="6 7" key="1">
    <citation type="journal article" date="2015" name="Fungal Genet. Biol.">
        <title>Evolution of novel wood decay mechanisms in Agaricales revealed by the genome sequences of Fistulina hepatica and Cylindrobasidium torrendii.</title>
        <authorList>
            <person name="Floudas D."/>
            <person name="Held B.W."/>
            <person name="Riley R."/>
            <person name="Nagy L.G."/>
            <person name="Koehler G."/>
            <person name="Ransdell A.S."/>
            <person name="Younus H."/>
            <person name="Chow J."/>
            <person name="Chiniquy J."/>
            <person name="Lipzen A."/>
            <person name="Tritt A."/>
            <person name="Sun H."/>
            <person name="Haridas S."/>
            <person name="LaButti K."/>
            <person name="Ohm R.A."/>
            <person name="Kues U."/>
            <person name="Blanchette R.A."/>
            <person name="Grigoriev I.V."/>
            <person name="Minto R.E."/>
            <person name="Hibbett D.S."/>
        </authorList>
    </citation>
    <scope>NUCLEOTIDE SEQUENCE [LARGE SCALE GENOMIC DNA]</scope>
    <source>
        <strain evidence="6 7">FP15055 ss-10</strain>
    </source>
</reference>
<dbReference type="GO" id="GO:0000978">
    <property type="term" value="F:RNA polymerase II cis-regulatory region sequence-specific DNA binding"/>
    <property type="evidence" value="ECO:0007669"/>
    <property type="project" value="TreeGrafter"/>
</dbReference>
<feature type="compositionally biased region" description="Low complexity" evidence="4">
    <location>
        <begin position="170"/>
        <end position="180"/>
    </location>
</feature>
<dbReference type="InterPro" id="IPR036910">
    <property type="entry name" value="HMG_box_dom_sf"/>
</dbReference>
<feature type="DNA-binding region" description="HMG box" evidence="3">
    <location>
        <begin position="73"/>
        <end position="139"/>
    </location>
</feature>
<dbReference type="InterPro" id="IPR009071">
    <property type="entry name" value="HMG_box_dom"/>
</dbReference>
<dbReference type="OrthoDB" id="6247875at2759"/>